<dbReference type="OrthoDB" id="10256832at2759"/>
<reference evidence="1 2" key="1">
    <citation type="submission" date="2019-05" db="EMBL/GenBank/DDBJ databases">
        <title>The compact genome of Giardia muris reveals important steps in the evolution of intestinal protozoan parasites.</title>
        <authorList>
            <person name="Xu F."/>
            <person name="Jimenez-Gonzalez A."/>
            <person name="Einarsson E."/>
            <person name="Astvaldsson A."/>
            <person name="Peirasmaki D."/>
            <person name="Eckmann L."/>
            <person name="Andersson J.O."/>
            <person name="Svard S.G."/>
            <person name="Jerlstrom-Hultqvist J."/>
        </authorList>
    </citation>
    <scope>NUCLEOTIDE SEQUENCE [LARGE SCALE GENOMIC DNA]</scope>
    <source>
        <strain evidence="1 2">Roberts-Thomson</strain>
    </source>
</reference>
<protein>
    <submittedName>
        <fullName evidence="1">Uncharacterized protein</fullName>
    </submittedName>
</protein>
<dbReference type="AlphaFoldDB" id="A0A4Z1T9T6"/>
<evidence type="ECO:0000313" key="1">
    <source>
        <dbReference type="EMBL" id="TNJ29947.1"/>
    </source>
</evidence>
<proteinExistence type="predicted"/>
<organism evidence="1 2">
    <name type="scientific">Giardia muris</name>
    <dbReference type="NCBI Taxonomy" id="5742"/>
    <lineage>
        <taxon>Eukaryota</taxon>
        <taxon>Metamonada</taxon>
        <taxon>Diplomonadida</taxon>
        <taxon>Hexamitidae</taxon>
        <taxon>Giardiinae</taxon>
        <taxon>Giardia</taxon>
    </lineage>
</organism>
<gene>
    <name evidence="1" type="ORF">GMRT_15898</name>
</gene>
<comment type="caution">
    <text evidence="1">The sequence shown here is derived from an EMBL/GenBank/DDBJ whole genome shotgun (WGS) entry which is preliminary data.</text>
</comment>
<keyword evidence="2" id="KW-1185">Reference proteome</keyword>
<evidence type="ECO:0000313" key="2">
    <source>
        <dbReference type="Proteomes" id="UP000315496"/>
    </source>
</evidence>
<name>A0A4Z1T9T6_GIAMU</name>
<dbReference type="VEuPathDB" id="GiardiaDB:GMRT_15898"/>
<sequence>MTADVTLDTWRQLVQESFFELAPNNVGTVMDTFNSLELELNDCSLVEHLSFIIGAAKAFSIPGCVEARSLRLWKRSDPSHEDVLSPSALLFPDDLQATHRELLNLITPYLASEFSGTAAFSVALITRLSPFLTQEQLLDVVINLVNANDIFLSLQTSALCAATVTVIALQNICTELIEQTTELHAGVVLALQALLRAFRTVAKLSGTVDDPCDCILFLRVVSAACSRLIRSPQLALLSHVDNTDILTGIAADLHGLFRLLSTGSSDELSLCHLVLACRETVMVQVLMRTPNYLSAFLSLFVSLLLSSRSSNRLRGACRGFLTPFLLADMLLQTDPEEPIDQEAINTVIHALRTAEPQALRGVVEVGYRNYLSNCGIPLRAARPLNIISC</sequence>
<dbReference type="Proteomes" id="UP000315496">
    <property type="component" value="Chromosome 1"/>
</dbReference>
<accession>A0A4Z1T9T6</accession>
<dbReference type="EMBL" id="VDLU01000001">
    <property type="protein sequence ID" value="TNJ29947.1"/>
    <property type="molecule type" value="Genomic_DNA"/>
</dbReference>